<dbReference type="OrthoDB" id="37081at2"/>
<keyword evidence="7" id="KW-1185">Reference proteome</keyword>
<dbReference type="Pfam" id="PF13377">
    <property type="entry name" value="Peripla_BP_3"/>
    <property type="match status" value="1"/>
</dbReference>
<keyword evidence="3" id="KW-0238">DNA-binding</keyword>
<dbReference type="SUPFAM" id="SSF53822">
    <property type="entry name" value="Periplasmic binding protein-like I"/>
    <property type="match status" value="1"/>
</dbReference>
<dbReference type="Gene3D" id="1.10.260.40">
    <property type="entry name" value="lambda repressor-like DNA-binding domains"/>
    <property type="match status" value="1"/>
</dbReference>
<dbReference type="PANTHER" id="PTHR30146:SF148">
    <property type="entry name" value="HTH-TYPE TRANSCRIPTIONAL REPRESSOR PURR-RELATED"/>
    <property type="match status" value="1"/>
</dbReference>
<keyword evidence="1" id="KW-0678">Repressor</keyword>
<proteinExistence type="predicted"/>
<dbReference type="GO" id="GO:0003700">
    <property type="term" value="F:DNA-binding transcription factor activity"/>
    <property type="evidence" value="ECO:0007669"/>
    <property type="project" value="TreeGrafter"/>
</dbReference>
<dbReference type="Gene3D" id="3.40.50.2300">
    <property type="match status" value="2"/>
</dbReference>
<feature type="domain" description="HTH lacI-type" evidence="5">
    <location>
        <begin position="4"/>
        <end position="58"/>
    </location>
</feature>
<dbReference type="GO" id="GO:0000976">
    <property type="term" value="F:transcription cis-regulatory region binding"/>
    <property type="evidence" value="ECO:0007669"/>
    <property type="project" value="TreeGrafter"/>
</dbReference>
<keyword evidence="4" id="KW-0804">Transcription</keyword>
<dbReference type="CDD" id="cd01392">
    <property type="entry name" value="HTH_LacI"/>
    <property type="match status" value="1"/>
</dbReference>
<dbReference type="PROSITE" id="PS50932">
    <property type="entry name" value="HTH_LACI_2"/>
    <property type="match status" value="1"/>
</dbReference>
<dbReference type="InterPro" id="IPR046335">
    <property type="entry name" value="LacI/GalR-like_sensor"/>
</dbReference>
<dbReference type="InterPro" id="IPR000843">
    <property type="entry name" value="HTH_LacI"/>
</dbReference>
<reference evidence="6 7" key="1">
    <citation type="submission" date="2014-03" db="EMBL/GenBank/DDBJ databases">
        <title>Genomics of Bifidobacteria.</title>
        <authorList>
            <person name="Ventura M."/>
            <person name="Milani C."/>
            <person name="Lugli G.A."/>
        </authorList>
    </citation>
    <scope>NUCLEOTIDE SEQUENCE [LARGE SCALE GENOMIC DNA]</scope>
    <source>
        <strain evidence="6 7">LMG 11597</strain>
    </source>
</reference>
<dbReference type="eggNOG" id="COG1609">
    <property type="taxonomic scope" value="Bacteria"/>
</dbReference>
<sequence>MAYVTIRDVARRAGISVSTVSRALNETGRISPQTKAAVERAVEELHYIPDSRAKAMRSLSTRTVGLLVPDIRNGYFADLAYAIQDTLFNAGYCTFIGTSSESATRQDAFITSILSQRIDGAIIVPQGEQSDALRLLLGTKLPVVFVDRQAKGLGGVPVVDSNPEPGLAAALHDIQRRGFARVGYVSGPVLDSPSLQERESVFRVIAAGIFGEENVFVESTSFERASCESVLRRMHGSGVDALIFGYSPDAVSAVSLLADSAVRIGRDISIVSFDDLELFRLTSPQISVISQQVQEIGQRGAQLFLDMLAGETQAASQRVDTVYAPRASVGKA</sequence>
<accession>A0A087E7F4</accession>
<keyword evidence="2" id="KW-0805">Transcription regulation</keyword>
<dbReference type="RefSeq" id="WP_024463030.1">
    <property type="nucleotide sequence ID" value="NZ_CP062939.1"/>
</dbReference>
<dbReference type="SUPFAM" id="SSF47413">
    <property type="entry name" value="lambda repressor-like DNA-binding domains"/>
    <property type="match status" value="1"/>
</dbReference>
<organism evidence="6 7">
    <name type="scientific">Bifidobacterium subtile</name>
    <dbReference type="NCBI Taxonomy" id="77635"/>
    <lineage>
        <taxon>Bacteria</taxon>
        <taxon>Bacillati</taxon>
        <taxon>Actinomycetota</taxon>
        <taxon>Actinomycetes</taxon>
        <taxon>Bifidobacteriales</taxon>
        <taxon>Bifidobacteriaceae</taxon>
        <taxon>Bifidobacterium</taxon>
    </lineage>
</organism>
<dbReference type="SMART" id="SM00354">
    <property type="entry name" value="HTH_LACI"/>
    <property type="match status" value="1"/>
</dbReference>
<evidence type="ECO:0000256" key="3">
    <source>
        <dbReference type="ARBA" id="ARBA00023125"/>
    </source>
</evidence>
<dbReference type="Proteomes" id="UP000029055">
    <property type="component" value="Unassembled WGS sequence"/>
</dbReference>
<dbReference type="AlphaFoldDB" id="A0A087E7F4"/>
<dbReference type="STRING" id="77635.BISU_0180"/>
<dbReference type="PRINTS" id="PR00036">
    <property type="entry name" value="HTHLACI"/>
</dbReference>
<evidence type="ECO:0000256" key="4">
    <source>
        <dbReference type="ARBA" id="ARBA00023163"/>
    </source>
</evidence>
<gene>
    <name evidence="6" type="ORF">BISU_0180</name>
</gene>
<dbReference type="EMBL" id="JGZR01000006">
    <property type="protein sequence ID" value="KFJ03705.1"/>
    <property type="molecule type" value="Genomic_DNA"/>
</dbReference>
<evidence type="ECO:0000256" key="1">
    <source>
        <dbReference type="ARBA" id="ARBA00022491"/>
    </source>
</evidence>
<evidence type="ECO:0000313" key="7">
    <source>
        <dbReference type="Proteomes" id="UP000029055"/>
    </source>
</evidence>
<dbReference type="Pfam" id="PF00356">
    <property type="entry name" value="LacI"/>
    <property type="match status" value="1"/>
</dbReference>
<evidence type="ECO:0000256" key="2">
    <source>
        <dbReference type="ARBA" id="ARBA00023015"/>
    </source>
</evidence>
<protein>
    <submittedName>
        <fullName evidence="6">LacI family transcriptional regulator</fullName>
    </submittedName>
</protein>
<dbReference type="PANTHER" id="PTHR30146">
    <property type="entry name" value="LACI-RELATED TRANSCRIPTIONAL REPRESSOR"/>
    <property type="match status" value="1"/>
</dbReference>
<evidence type="ECO:0000313" key="6">
    <source>
        <dbReference type="EMBL" id="KFJ03705.1"/>
    </source>
</evidence>
<dbReference type="InterPro" id="IPR028082">
    <property type="entry name" value="Peripla_BP_I"/>
</dbReference>
<name>A0A087E7F4_9BIFI</name>
<comment type="caution">
    <text evidence="6">The sequence shown here is derived from an EMBL/GenBank/DDBJ whole genome shotgun (WGS) entry which is preliminary data.</text>
</comment>
<dbReference type="InterPro" id="IPR010982">
    <property type="entry name" value="Lambda_DNA-bd_dom_sf"/>
</dbReference>
<evidence type="ECO:0000259" key="5">
    <source>
        <dbReference type="PROSITE" id="PS50932"/>
    </source>
</evidence>